<keyword evidence="3 6" id="KW-1133">Transmembrane helix</keyword>
<evidence type="ECO:0000313" key="8">
    <source>
        <dbReference type="EMBL" id="KAG2903937.1"/>
    </source>
</evidence>
<dbReference type="EMBL" id="RCMI01000607">
    <property type="protein sequence ID" value="KAG2903937.1"/>
    <property type="molecule type" value="Genomic_DNA"/>
</dbReference>
<evidence type="ECO:0000256" key="6">
    <source>
        <dbReference type="SAM" id="Phobius"/>
    </source>
</evidence>
<proteinExistence type="predicted"/>
<dbReference type="VEuPathDB" id="FungiDB:PC110_g10635"/>
<feature type="transmembrane region" description="Helical" evidence="6">
    <location>
        <begin position="88"/>
        <end position="107"/>
    </location>
</feature>
<dbReference type="AlphaFoldDB" id="A0A8T1UAG2"/>
<dbReference type="InterPro" id="IPR052649">
    <property type="entry name" value="NCE102-like"/>
</dbReference>
<comment type="caution">
    <text evidence="9">The sequence shown here is derived from an EMBL/GenBank/DDBJ whole genome shotgun (WGS) entry which is preliminary data.</text>
</comment>
<protein>
    <recommendedName>
        <fullName evidence="7">MARVEL domain-containing protein</fullName>
    </recommendedName>
</protein>
<organism evidence="9 10">
    <name type="scientific">Phytophthora cactorum</name>
    <dbReference type="NCBI Taxonomy" id="29920"/>
    <lineage>
        <taxon>Eukaryota</taxon>
        <taxon>Sar</taxon>
        <taxon>Stramenopiles</taxon>
        <taxon>Oomycota</taxon>
        <taxon>Peronosporomycetes</taxon>
        <taxon>Peronosporales</taxon>
        <taxon>Peronosporaceae</taxon>
        <taxon>Phytophthora</taxon>
    </lineage>
</organism>
<feature type="region of interest" description="Disordered" evidence="5">
    <location>
        <begin position="339"/>
        <end position="377"/>
    </location>
</feature>
<dbReference type="GO" id="GO:0016020">
    <property type="term" value="C:membrane"/>
    <property type="evidence" value="ECO:0007669"/>
    <property type="project" value="UniProtKB-SubCell"/>
</dbReference>
<feature type="transmembrane region" description="Helical" evidence="6">
    <location>
        <begin position="280"/>
        <end position="301"/>
    </location>
</feature>
<feature type="domain" description="MARVEL" evidence="7">
    <location>
        <begin position="11"/>
        <end position="145"/>
    </location>
</feature>
<feature type="transmembrane region" description="Helical" evidence="6">
    <location>
        <begin position="12"/>
        <end position="35"/>
    </location>
</feature>
<name>A0A8T1UAG2_9STRA</name>
<evidence type="ECO:0000313" key="10">
    <source>
        <dbReference type="Proteomes" id="UP000688947"/>
    </source>
</evidence>
<evidence type="ECO:0000256" key="5">
    <source>
        <dbReference type="SAM" id="MobiDB-lite"/>
    </source>
</evidence>
<evidence type="ECO:0000256" key="3">
    <source>
        <dbReference type="ARBA" id="ARBA00022989"/>
    </source>
</evidence>
<evidence type="ECO:0000313" key="9">
    <source>
        <dbReference type="EMBL" id="KAG6958694.1"/>
    </source>
</evidence>
<dbReference type="Proteomes" id="UP000688947">
    <property type="component" value="Unassembled WGS sequence"/>
</dbReference>
<evidence type="ECO:0000256" key="1">
    <source>
        <dbReference type="ARBA" id="ARBA00004141"/>
    </source>
</evidence>
<accession>A0A8T1UAG2</accession>
<evidence type="ECO:0000256" key="2">
    <source>
        <dbReference type="ARBA" id="ARBA00022692"/>
    </source>
</evidence>
<reference evidence="9" key="2">
    <citation type="submission" date="2021-01" db="EMBL/GenBank/DDBJ databases">
        <title>Phytophthora aleatoria, a newly-described species from Pinus radiata is distinct from Phytophthora cactorum isolates based on comparative genomics.</title>
        <authorList>
            <person name="Mcdougal R."/>
            <person name="Panda P."/>
            <person name="Williams N."/>
            <person name="Studholme D.J."/>
        </authorList>
    </citation>
    <scope>NUCLEOTIDE SEQUENCE</scope>
    <source>
        <strain evidence="9">NZFS 3830</strain>
    </source>
</reference>
<feature type="transmembrane region" description="Helical" evidence="6">
    <location>
        <begin position="313"/>
        <end position="334"/>
    </location>
</feature>
<dbReference type="PANTHER" id="PTHR28165">
    <property type="entry name" value="NON-CLASSICAL EXPORT PROTEIN 2-RELATED"/>
    <property type="match status" value="1"/>
</dbReference>
<dbReference type="VEuPathDB" id="FungiDB:PC110_g10636"/>
<dbReference type="Pfam" id="PF01284">
    <property type="entry name" value="MARVEL"/>
    <property type="match status" value="1"/>
</dbReference>
<evidence type="ECO:0000259" key="7">
    <source>
        <dbReference type="Pfam" id="PF01284"/>
    </source>
</evidence>
<gene>
    <name evidence="9" type="ORF">JG687_00009237</name>
    <name evidence="8" type="ORF">PC115_g15154</name>
</gene>
<dbReference type="EMBL" id="JAENGZ010000472">
    <property type="protein sequence ID" value="KAG6958694.1"/>
    <property type="molecule type" value="Genomic_DNA"/>
</dbReference>
<evidence type="ECO:0000256" key="4">
    <source>
        <dbReference type="ARBA" id="ARBA00023136"/>
    </source>
</evidence>
<dbReference type="OrthoDB" id="111856at2759"/>
<comment type="subcellular location">
    <subcellularLocation>
        <location evidence="1">Membrane</location>
        <topology evidence="1">Multi-pass membrane protein</topology>
    </subcellularLocation>
</comment>
<feature type="transmembrane region" description="Helical" evidence="6">
    <location>
        <begin position="127"/>
        <end position="145"/>
    </location>
</feature>
<keyword evidence="2 6" id="KW-0812">Transmembrane</keyword>
<sequence length="377" mass="41231">MARGETLRWSRALLRFFNFALSLVALATLSRAFVGSSYYGYSSMLGSRAATYTTLMAYTGMLVGLFFLLFVELMRFFSRPKPRIIEQLMDFLLAALLVVAGIVLVASDYVANCSVYGYMLRCNQLKTAVVFTFLASFSYFVTFLLDCCEGFMGRGHTGDHSDSDGDAGHAAGYHAESTPTGASTPKDASNRVRFCLRVFLRLIQFCSSLVAYIALRTAGVSYQNTAGGQTVAVVVSTSAMNFARIINFIAFLYAFAFLVFIEWLRLCVHPINYCEKVMDLVLFVSLATATLLLLLSGVTLHCHGKYNRFVRCGGVYLAVAASFLSTFAFLGVTMTTRDDERQRQEGARSGRGSGSYVQNGSPRAGATLVPVVTAQPA</sequence>
<feature type="transmembrane region" description="Helical" evidence="6">
    <location>
        <begin position="55"/>
        <end position="76"/>
    </location>
</feature>
<feature type="transmembrane region" description="Helical" evidence="6">
    <location>
        <begin position="245"/>
        <end position="268"/>
    </location>
</feature>
<dbReference type="Proteomes" id="UP000774804">
    <property type="component" value="Unassembled WGS sequence"/>
</dbReference>
<dbReference type="InterPro" id="IPR008253">
    <property type="entry name" value="Marvel"/>
</dbReference>
<dbReference type="PANTHER" id="PTHR28165:SF1">
    <property type="entry name" value="NON-CLASSICAL EXPORT PROTEIN 2-RELATED"/>
    <property type="match status" value="1"/>
</dbReference>
<feature type="compositionally biased region" description="Basic and acidic residues" evidence="5">
    <location>
        <begin position="339"/>
        <end position="348"/>
    </location>
</feature>
<reference evidence="8" key="1">
    <citation type="submission" date="2018-10" db="EMBL/GenBank/DDBJ databases">
        <title>Effector identification in a new, highly contiguous assembly of the strawberry crown rot pathogen Phytophthora cactorum.</title>
        <authorList>
            <person name="Armitage A.D."/>
            <person name="Nellist C.F."/>
            <person name="Bates H."/>
            <person name="Vickerstaff R.J."/>
            <person name="Harrison R.J."/>
        </authorList>
    </citation>
    <scope>NUCLEOTIDE SEQUENCE</scope>
    <source>
        <strain evidence="8">4032</strain>
    </source>
</reference>
<keyword evidence="4 6" id="KW-0472">Membrane</keyword>
<feature type="transmembrane region" description="Helical" evidence="6">
    <location>
        <begin position="194"/>
        <end position="215"/>
    </location>
</feature>